<comment type="caution">
    <text evidence="6">The sequence shown here is derived from an EMBL/GenBank/DDBJ whole genome shotgun (WGS) entry which is preliminary data.</text>
</comment>
<dbReference type="Gene3D" id="1.20.120.530">
    <property type="entry name" value="GntR ligand-binding domain-like"/>
    <property type="match status" value="1"/>
</dbReference>
<reference evidence="6 7" key="1">
    <citation type="submission" date="2024-11" db="EMBL/GenBank/DDBJ databases">
        <title>Using genomics to understand microbial adaptation to soil warming.</title>
        <authorList>
            <person name="Deangelis K.M. PhD."/>
        </authorList>
    </citation>
    <scope>NUCLEOTIDE SEQUENCE [LARGE SCALE GENOMIC DNA]</scope>
    <source>
        <strain evidence="6 7">GAS97</strain>
    </source>
</reference>
<dbReference type="PANTHER" id="PTHR43537:SF24">
    <property type="entry name" value="GLUCONATE OPERON TRANSCRIPTIONAL REPRESSOR"/>
    <property type="match status" value="1"/>
</dbReference>
<keyword evidence="2 6" id="KW-0238">DNA-binding</keyword>
<dbReference type="SMART" id="SM00345">
    <property type="entry name" value="HTH_GNTR"/>
    <property type="match status" value="1"/>
</dbReference>
<gene>
    <name evidence="6" type="ORF">ABH943_007600</name>
</gene>
<dbReference type="InterPro" id="IPR011711">
    <property type="entry name" value="GntR_C"/>
</dbReference>
<feature type="region of interest" description="Disordered" evidence="4">
    <location>
        <begin position="1"/>
        <end position="42"/>
    </location>
</feature>
<dbReference type="PANTHER" id="PTHR43537">
    <property type="entry name" value="TRANSCRIPTIONAL REGULATOR, GNTR FAMILY"/>
    <property type="match status" value="1"/>
</dbReference>
<dbReference type="SUPFAM" id="SSF48008">
    <property type="entry name" value="GntR ligand-binding domain-like"/>
    <property type="match status" value="1"/>
</dbReference>
<dbReference type="InterPro" id="IPR036390">
    <property type="entry name" value="WH_DNA-bd_sf"/>
</dbReference>
<accession>A0ABW8MV37</accession>
<dbReference type="PROSITE" id="PS50949">
    <property type="entry name" value="HTH_GNTR"/>
    <property type="match status" value="1"/>
</dbReference>
<feature type="compositionally biased region" description="Low complexity" evidence="4">
    <location>
        <begin position="25"/>
        <end position="37"/>
    </location>
</feature>
<dbReference type="PRINTS" id="PR00035">
    <property type="entry name" value="HTHGNTR"/>
</dbReference>
<keyword evidence="3" id="KW-0804">Transcription</keyword>
<dbReference type="SMART" id="SM00895">
    <property type="entry name" value="FCD"/>
    <property type="match status" value="1"/>
</dbReference>
<evidence type="ECO:0000313" key="6">
    <source>
        <dbReference type="EMBL" id="MFK4447563.1"/>
    </source>
</evidence>
<dbReference type="Pfam" id="PF07729">
    <property type="entry name" value="FCD"/>
    <property type="match status" value="1"/>
</dbReference>
<dbReference type="InterPro" id="IPR000524">
    <property type="entry name" value="Tscrpt_reg_HTH_GntR"/>
</dbReference>
<evidence type="ECO:0000259" key="5">
    <source>
        <dbReference type="PROSITE" id="PS50949"/>
    </source>
</evidence>
<protein>
    <submittedName>
        <fullName evidence="6">DNA-binding GntR family transcriptional regulator</fullName>
    </submittedName>
</protein>
<dbReference type="GO" id="GO:0003677">
    <property type="term" value="F:DNA binding"/>
    <property type="evidence" value="ECO:0007669"/>
    <property type="project" value="UniProtKB-KW"/>
</dbReference>
<dbReference type="Pfam" id="PF00392">
    <property type="entry name" value="GntR"/>
    <property type="match status" value="1"/>
</dbReference>
<proteinExistence type="predicted"/>
<dbReference type="Gene3D" id="1.10.10.10">
    <property type="entry name" value="Winged helix-like DNA-binding domain superfamily/Winged helix DNA-binding domain"/>
    <property type="match status" value="1"/>
</dbReference>
<evidence type="ECO:0000313" key="7">
    <source>
        <dbReference type="Proteomes" id="UP001620514"/>
    </source>
</evidence>
<evidence type="ECO:0000256" key="4">
    <source>
        <dbReference type="SAM" id="MobiDB-lite"/>
    </source>
</evidence>
<feature type="compositionally biased region" description="Polar residues" evidence="4">
    <location>
        <begin position="1"/>
        <end position="10"/>
    </location>
</feature>
<sequence>MTKVSKSVTETRAKKTGGNRKPPTAAAASQHKAPAAEAADESLPDTRVVSLGERAYRRLREMILDRELEAGALLNEHRVSEQLDMSRTPVREALLRLTGEGLLVRAGARSFSVRTVSAREFFESMRVRETLEALAIDLGIQRLPVAAIEALEVQVRALEVGEHTEVEHREFDDLLHRTIAEASGNAVLVQMIVMMRLNARLFRVTSHLHREQENHVEHLAILAALRKRDVVEARNAMINHIRGLQDDVIKAITG</sequence>
<dbReference type="RefSeq" id="WP_404613272.1">
    <property type="nucleotide sequence ID" value="NZ_JBIYDN010000036.1"/>
</dbReference>
<dbReference type="Proteomes" id="UP001620514">
    <property type="component" value="Unassembled WGS sequence"/>
</dbReference>
<evidence type="ECO:0000256" key="2">
    <source>
        <dbReference type="ARBA" id="ARBA00023125"/>
    </source>
</evidence>
<feature type="domain" description="HTH gntR-type" evidence="5">
    <location>
        <begin position="49"/>
        <end position="116"/>
    </location>
</feature>
<evidence type="ECO:0000256" key="1">
    <source>
        <dbReference type="ARBA" id="ARBA00023015"/>
    </source>
</evidence>
<name>A0ABW8MV37_9BURK</name>
<dbReference type="InterPro" id="IPR036388">
    <property type="entry name" value="WH-like_DNA-bd_sf"/>
</dbReference>
<organism evidence="6 7">
    <name type="scientific">Caballeronia udeis</name>
    <dbReference type="NCBI Taxonomy" id="1232866"/>
    <lineage>
        <taxon>Bacteria</taxon>
        <taxon>Pseudomonadati</taxon>
        <taxon>Pseudomonadota</taxon>
        <taxon>Betaproteobacteria</taxon>
        <taxon>Burkholderiales</taxon>
        <taxon>Burkholderiaceae</taxon>
        <taxon>Caballeronia</taxon>
    </lineage>
</organism>
<dbReference type="InterPro" id="IPR008920">
    <property type="entry name" value="TF_FadR/GntR_C"/>
</dbReference>
<keyword evidence="7" id="KW-1185">Reference proteome</keyword>
<keyword evidence="1" id="KW-0805">Transcription regulation</keyword>
<dbReference type="SUPFAM" id="SSF46785">
    <property type="entry name" value="Winged helix' DNA-binding domain"/>
    <property type="match status" value="1"/>
</dbReference>
<dbReference type="EMBL" id="JBIYDN010000036">
    <property type="protein sequence ID" value="MFK4447563.1"/>
    <property type="molecule type" value="Genomic_DNA"/>
</dbReference>
<evidence type="ECO:0000256" key="3">
    <source>
        <dbReference type="ARBA" id="ARBA00023163"/>
    </source>
</evidence>